<dbReference type="SUPFAM" id="SSF53850">
    <property type="entry name" value="Periplasmic binding protein-like II"/>
    <property type="match status" value="1"/>
</dbReference>
<dbReference type="GO" id="GO:0006351">
    <property type="term" value="P:DNA-templated transcription"/>
    <property type="evidence" value="ECO:0007669"/>
    <property type="project" value="TreeGrafter"/>
</dbReference>
<dbReference type="Pfam" id="PF03466">
    <property type="entry name" value="LysR_substrate"/>
    <property type="match status" value="1"/>
</dbReference>
<gene>
    <name evidence="3" type="ORF">LMG3328_05825</name>
</gene>
<dbReference type="PANTHER" id="PTHR30537:SF79">
    <property type="entry name" value="TRANSCRIPTIONAL REGULATOR-RELATED"/>
    <property type="match status" value="1"/>
</dbReference>
<comment type="similarity">
    <text evidence="1">Belongs to the LysR transcriptional regulatory family.</text>
</comment>
<dbReference type="InterPro" id="IPR005119">
    <property type="entry name" value="LysR_subst-bd"/>
</dbReference>
<dbReference type="GO" id="GO:0043565">
    <property type="term" value="F:sequence-specific DNA binding"/>
    <property type="evidence" value="ECO:0007669"/>
    <property type="project" value="TreeGrafter"/>
</dbReference>
<dbReference type="Gene3D" id="3.40.190.10">
    <property type="entry name" value="Periplasmic binding protein-like II"/>
    <property type="match status" value="2"/>
</dbReference>
<dbReference type="RefSeq" id="WP_232734850.1">
    <property type="nucleotide sequence ID" value="NZ_CADILE010000031.1"/>
</dbReference>
<dbReference type="GO" id="GO:0003700">
    <property type="term" value="F:DNA-binding transcription factor activity"/>
    <property type="evidence" value="ECO:0007669"/>
    <property type="project" value="TreeGrafter"/>
</dbReference>
<dbReference type="Proteomes" id="UP000494122">
    <property type="component" value="Unassembled WGS sequence"/>
</dbReference>
<protein>
    <recommendedName>
        <fullName evidence="2">LysR substrate-binding domain-containing protein</fullName>
    </recommendedName>
</protein>
<dbReference type="EMBL" id="CADILE010000031">
    <property type="protein sequence ID" value="CAB3925650.1"/>
    <property type="molecule type" value="Genomic_DNA"/>
</dbReference>
<sequence>MGLTPAGAELPQAATDALDGLRRAVGRARRMARGPGHLRLSLEARFATTLAPVASPSLLENGPAIATPRDLAHYPLCHTDCVVDGMAWPDWKAWMAAAGVPGFDDGHSQAFPDFGHVAQAVLDGVAVGLLEPALIEADLVSGRRVRLFDRDVGVAPGFACHLVYPEGNADDRRVAASRAWLREEAGHLAVV</sequence>
<evidence type="ECO:0000313" key="3">
    <source>
        <dbReference type="EMBL" id="CAB3925650.1"/>
    </source>
</evidence>
<dbReference type="AlphaFoldDB" id="A0A6S7F245"/>
<dbReference type="PANTHER" id="PTHR30537">
    <property type="entry name" value="HTH-TYPE TRANSCRIPTIONAL REGULATOR"/>
    <property type="match status" value="1"/>
</dbReference>
<reference evidence="3 4" key="1">
    <citation type="submission" date="2020-04" db="EMBL/GenBank/DDBJ databases">
        <authorList>
            <person name="De Canck E."/>
        </authorList>
    </citation>
    <scope>NUCLEOTIDE SEQUENCE [LARGE SCALE GENOMIC DNA]</scope>
    <source>
        <strain evidence="3 4">LMG 3328</strain>
    </source>
</reference>
<feature type="domain" description="LysR substrate-binding" evidence="2">
    <location>
        <begin position="43"/>
        <end position="185"/>
    </location>
</feature>
<evidence type="ECO:0000259" key="2">
    <source>
        <dbReference type="Pfam" id="PF03466"/>
    </source>
</evidence>
<name>A0A6S7F245_9BURK</name>
<accession>A0A6S7F245</accession>
<proteinExistence type="inferred from homology"/>
<organism evidence="3 4">
    <name type="scientific">Achromobacter ruhlandii</name>
    <dbReference type="NCBI Taxonomy" id="72557"/>
    <lineage>
        <taxon>Bacteria</taxon>
        <taxon>Pseudomonadati</taxon>
        <taxon>Pseudomonadota</taxon>
        <taxon>Betaproteobacteria</taxon>
        <taxon>Burkholderiales</taxon>
        <taxon>Alcaligenaceae</taxon>
        <taxon>Achromobacter</taxon>
    </lineage>
</organism>
<dbReference type="InterPro" id="IPR058163">
    <property type="entry name" value="LysR-type_TF_proteobact-type"/>
</dbReference>
<evidence type="ECO:0000256" key="1">
    <source>
        <dbReference type="ARBA" id="ARBA00009437"/>
    </source>
</evidence>
<evidence type="ECO:0000313" key="4">
    <source>
        <dbReference type="Proteomes" id="UP000494122"/>
    </source>
</evidence>